<reference evidence="3" key="1">
    <citation type="journal article" date="2017" name="bioRxiv">
        <title>Comparative analysis of the genomes of Stylophora pistillata and Acropora digitifera provides evidence for extensive differences between species of corals.</title>
        <authorList>
            <person name="Voolstra C.R."/>
            <person name="Li Y."/>
            <person name="Liew Y.J."/>
            <person name="Baumgarten S."/>
            <person name="Zoccola D."/>
            <person name="Flot J.-F."/>
            <person name="Tambutte S."/>
            <person name="Allemand D."/>
            <person name="Aranda M."/>
        </authorList>
    </citation>
    <scope>NUCLEOTIDE SEQUENCE [LARGE SCALE GENOMIC DNA]</scope>
</reference>
<dbReference type="EMBL" id="LSMT01000123">
    <property type="protein sequence ID" value="PFX26558.1"/>
    <property type="molecule type" value="Genomic_DNA"/>
</dbReference>
<dbReference type="Proteomes" id="UP000225706">
    <property type="component" value="Unassembled WGS sequence"/>
</dbReference>
<dbReference type="AlphaFoldDB" id="A0A2B4SDA1"/>
<name>A0A2B4SDA1_STYPI</name>
<proteinExistence type="predicted"/>
<sequence length="269" mass="29871">MPGLDVAVSFLNVLNGLHPSIHFTMELSNNDSIPFIGTLITKNGNKLETQVYRKPTNTGLLLHFQSHTDLRYKKCLIKTMVHRAKELSSTHQAFVDECRHLKSMFHRLGYPSSLVNFIIDKCDYSSTPDTKTKSVETLRVSIPFKDQISVNIAKRQMRDLSSKIGIDVQPVYTTELVVDVIPAIGYPMEYSSLTITCAAHDPNNAVVPGRIQIVRITDQFGTEKNMTDADSNLNFTTTKEGDPTAGQVSAVAHNVFVILALFVVSLSCL</sequence>
<evidence type="ECO:0000259" key="1">
    <source>
        <dbReference type="Pfam" id="PF26215"/>
    </source>
</evidence>
<comment type="caution">
    <text evidence="2">The sequence shown here is derived from an EMBL/GenBank/DDBJ whole genome shotgun (WGS) entry which is preliminary data.</text>
</comment>
<organism evidence="2 3">
    <name type="scientific">Stylophora pistillata</name>
    <name type="common">Smooth cauliflower coral</name>
    <dbReference type="NCBI Taxonomy" id="50429"/>
    <lineage>
        <taxon>Eukaryota</taxon>
        <taxon>Metazoa</taxon>
        <taxon>Cnidaria</taxon>
        <taxon>Anthozoa</taxon>
        <taxon>Hexacorallia</taxon>
        <taxon>Scleractinia</taxon>
        <taxon>Astrocoeniina</taxon>
        <taxon>Pocilloporidae</taxon>
        <taxon>Stylophora</taxon>
    </lineage>
</organism>
<protein>
    <recommendedName>
        <fullName evidence="1">Helix-turn-helix domain-containing protein</fullName>
    </recommendedName>
</protein>
<dbReference type="Pfam" id="PF26215">
    <property type="entry name" value="HTH_animal"/>
    <property type="match status" value="1"/>
</dbReference>
<dbReference type="PANTHER" id="PTHR21301:SF10">
    <property type="entry name" value="REVERSE TRANSCRIPTASE DOMAIN-CONTAINING PROTEIN"/>
    <property type="match status" value="1"/>
</dbReference>
<gene>
    <name evidence="2" type="ORF">AWC38_SpisGene8785</name>
</gene>
<feature type="domain" description="Helix-turn-helix" evidence="1">
    <location>
        <begin position="61"/>
        <end position="116"/>
    </location>
</feature>
<accession>A0A2B4SDA1</accession>
<dbReference type="PANTHER" id="PTHR21301">
    <property type="entry name" value="REVERSE TRANSCRIPTASE"/>
    <property type="match status" value="1"/>
</dbReference>
<dbReference type="InterPro" id="IPR058912">
    <property type="entry name" value="HTH_animal"/>
</dbReference>
<evidence type="ECO:0000313" key="3">
    <source>
        <dbReference type="Proteomes" id="UP000225706"/>
    </source>
</evidence>
<keyword evidence="3" id="KW-1185">Reference proteome</keyword>
<evidence type="ECO:0000313" key="2">
    <source>
        <dbReference type="EMBL" id="PFX26558.1"/>
    </source>
</evidence>